<dbReference type="EMBL" id="NBSK02000004">
    <property type="protein sequence ID" value="KAJ0210455.1"/>
    <property type="molecule type" value="Genomic_DNA"/>
</dbReference>
<proteinExistence type="predicted"/>
<evidence type="ECO:0000313" key="3">
    <source>
        <dbReference type="Proteomes" id="UP000235145"/>
    </source>
</evidence>
<dbReference type="Proteomes" id="UP000235145">
    <property type="component" value="Unassembled WGS sequence"/>
</dbReference>
<protein>
    <submittedName>
        <fullName evidence="2">Uncharacterized protein</fullName>
    </submittedName>
</protein>
<feature type="compositionally biased region" description="Basic residues" evidence="1">
    <location>
        <begin position="84"/>
        <end position="97"/>
    </location>
</feature>
<evidence type="ECO:0000256" key="1">
    <source>
        <dbReference type="SAM" id="MobiDB-lite"/>
    </source>
</evidence>
<organism evidence="2 3">
    <name type="scientific">Lactuca sativa</name>
    <name type="common">Garden lettuce</name>
    <dbReference type="NCBI Taxonomy" id="4236"/>
    <lineage>
        <taxon>Eukaryota</taxon>
        <taxon>Viridiplantae</taxon>
        <taxon>Streptophyta</taxon>
        <taxon>Embryophyta</taxon>
        <taxon>Tracheophyta</taxon>
        <taxon>Spermatophyta</taxon>
        <taxon>Magnoliopsida</taxon>
        <taxon>eudicotyledons</taxon>
        <taxon>Gunneridae</taxon>
        <taxon>Pentapetalae</taxon>
        <taxon>asterids</taxon>
        <taxon>campanulids</taxon>
        <taxon>Asterales</taxon>
        <taxon>Asteraceae</taxon>
        <taxon>Cichorioideae</taxon>
        <taxon>Cichorieae</taxon>
        <taxon>Lactucinae</taxon>
        <taxon>Lactuca</taxon>
    </lineage>
</organism>
<reference evidence="2 3" key="1">
    <citation type="journal article" date="2017" name="Nat. Commun.">
        <title>Genome assembly with in vitro proximity ligation data and whole-genome triplication in lettuce.</title>
        <authorList>
            <person name="Reyes-Chin-Wo S."/>
            <person name="Wang Z."/>
            <person name="Yang X."/>
            <person name="Kozik A."/>
            <person name="Arikit S."/>
            <person name="Song C."/>
            <person name="Xia L."/>
            <person name="Froenicke L."/>
            <person name="Lavelle D.O."/>
            <person name="Truco M.J."/>
            <person name="Xia R."/>
            <person name="Zhu S."/>
            <person name="Xu C."/>
            <person name="Xu H."/>
            <person name="Xu X."/>
            <person name="Cox K."/>
            <person name="Korf I."/>
            <person name="Meyers B.C."/>
            <person name="Michelmore R.W."/>
        </authorList>
    </citation>
    <scope>NUCLEOTIDE SEQUENCE [LARGE SCALE GENOMIC DNA]</scope>
    <source>
        <strain evidence="3">cv. Salinas</strain>
        <tissue evidence="2">Seedlings</tissue>
    </source>
</reference>
<dbReference type="AlphaFoldDB" id="A0A9R1VQ40"/>
<gene>
    <name evidence="2" type="ORF">LSAT_V11C400209490</name>
</gene>
<evidence type="ECO:0000313" key="2">
    <source>
        <dbReference type="EMBL" id="KAJ0210455.1"/>
    </source>
</evidence>
<accession>A0A9R1VQ40</accession>
<name>A0A9R1VQ40_LACSA</name>
<feature type="region of interest" description="Disordered" evidence="1">
    <location>
        <begin position="78"/>
        <end position="97"/>
    </location>
</feature>
<comment type="caution">
    <text evidence="2">The sequence shown here is derived from an EMBL/GenBank/DDBJ whole genome shotgun (WGS) entry which is preliminary data.</text>
</comment>
<sequence>MNSDICRDMYATNITLIADLDVVRDDLSIKVRVINYWKHMSFYNKHEICSIELILVDEQNMSQGFRTYKERRNPSYNEELMARRSLRQNRHDTGKHK</sequence>
<keyword evidence="3" id="KW-1185">Reference proteome</keyword>